<evidence type="ECO:0000256" key="1">
    <source>
        <dbReference type="SAM" id="MobiDB-lite"/>
    </source>
</evidence>
<accession>A0A9J6F9M0</accession>
<keyword evidence="2" id="KW-1133">Transmembrane helix</keyword>
<name>A0A9J6F9M0_RHIMP</name>
<keyword evidence="2" id="KW-0812">Transmembrane</keyword>
<sequence>MDALRRIFVRKRWTSLLQCRVKATSSMQLRAFAAVKKSANDFSSLVFQALTGFVHNRSEKSLTLCRAFSSQGVLDEYEAVSPSMTEAEYEAITKDTLESLAERFDEIIEDLSDVPEADFALSWVSAISRRTSIIIVVIMVIITEGSVWVAGQRRRGGQRHALEADTATAPADMVPPRSWITTLAALTTLMASNTEPTPPQLGDGDGPPRLDHQPHLLHAHTAKTLVGRLEGLAPSSAALERRTLPSSRTQRFDLVTIAQVALTAATVSSLVLGLSCYACHRVRAKSDGRRCRYAKVADGTATPDRRRTLRLSPIGPAARCNRDNWASISLVNLLNKYPAKDIEAAVQPNDPDDDEGSRTSDT</sequence>
<keyword evidence="2" id="KW-0472">Membrane</keyword>
<feature type="region of interest" description="Disordered" evidence="1">
    <location>
        <begin position="342"/>
        <end position="362"/>
    </location>
</feature>
<evidence type="ECO:0000313" key="3">
    <source>
        <dbReference type="EMBL" id="KAH8042533.1"/>
    </source>
</evidence>
<proteinExistence type="predicted"/>
<evidence type="ECO:0000256" key="2">
    <source>
        <dbReference type="SAM" id="Phobius"/>
    </source>
</evidence>
<dbReference type="VEuPathDB" id="VectorBase:LOC119187007"/>
<dbReference type="Proteomes" id="UP000821866">
    <property type="component" value="Chromosome 1"/>
</dbReference>
<dbReference type="AlphaFoldDB" id="A0A9J6F9M0"/>
<gene>
    <name evidence="3" type="ORF">HPB51_023861</name>
</gene>
<keyword evidence="4" id="KW-1185">Reference proteome</keyword>
<organism evidence="3 4">
    <name type="scientific">Rhipicephalus microplus</name>
    <name type="common">Cattle tick</name>
    <name type="synonym">Boophilus microplus</name>
    <dbReference type="NCBI Taxonomy" id="6941"/>
    <lineage>
        <taxon>Eukaryota</taxon>
        <taxon>Metazoa</taxon>
        <taxon>Ecdysozoa</taxon>
        <taxon>Arthropoda</taxon>
        <taxon>Chelicerata</taxon>
        <taxon>Arachnida</taxon>
        <taxon>Acari</taxon>
        <taxon>Parasitiformes</taxon>
        <taxon>Ixodida</taxon>
        <taxon>Ixodoidea</taxon>
        <taxon>Ixodidae</taxon>
        <taxon>Rhipicephalinae</taxon>
        <taxon>Rhipicephalus</taxon>
        <taxon>Boophilus</taxon>
    </lineage>
</organism>
<evidence type="ECO:0000313" key="4">
    <source>
        <dbReference type="Proteomes" id="UP000821866"/>
    </source>
</evidence>
<comment type="caution">
    <text evidence="3">The sequence shown here is derived from an EMBL/GenBank/DDBJ whole genome shotgun (WGS) entry which is preliminary data.</text>
</comment>
<reference evidence="3" key="1">
    <citation type="journal article" date="2020" name="Cell">
        <title>Large-Scale Comparative Analyses of Tick Genomes Elucidate Their Genetic Diversity and Vector Capacities.</title>
        <authorList>
            <consortium name="Tick Genome and Microbiome Consortium (TIGMIC)"/>
            <person name="Jia N."/>
            <person name="Wang J."/>
            <person name="Shi W."/>
            <person name="Du L."/>
            <person name="Sun Y."/>
            <person name="Zhan W."/>
            <person name="Jiang J.F."/>
            <person name="Wang Q."/>
            <person name="Zhang B."/>
            <person name="Ji P."/>
            <person name="Bell-Sakyi L."/>
            <person name="Cui X.M."/>
            <person name="Yuan T.T."/>
            <person name="Jiang B.G."/>
            <person name="Yang W.F."/>
            <person name="Lam T.T."/>
            <person name="Chang Q.C."/>
            <person name="Ding S.J."/>
            <person name="Wang X.J."/>
            <person name="Zhu J.G."/>
            <person name="Ruan X.D."/>
            <person name="Zhao L."/>
            <person name="Wei J.T."/>
            <person name="Ye R.Z."/>
            <person name="Que T.C."/>
            <person name="Du C.H."/>
            <person name="Zhou Y.H."/>
            <person name="Cheng J.X."/>
            <person name="Dai P.F."/>
            <person name="Guo W.B."/>
            <person name="Han X.H."/>
            <person name="Huang E.J."/>
            <person name="Li L.F."/>
            <person name="Wei W."/>
            <person name="Gao Y.C."/>
            <person name="Liu J.Z."/>
            <person name="Shao H.Z."/>
            <person name="Wang X."/>
            <person name="Wang C.C."/>
            <person name="Yang T.C."/>
            <person name="Huo Q.B."/>
            <person name="Li W."/>
            <person name="Chen H.Y."/>
            <person name="Chen S.E."/>
            <person name="Zhou L.G."/>
            <person name="Ni X.B."/>
            <person name="Tian J.H."/>
            <person name="Sheng Y."/>
            <person name="Liu T."/>
            <person name="Pan Y.S."/>
            <person name="Xia L.Y."/>
            <person name="Li J."/>
            <person name="Zhao F."/>
            <person name="Cao W.C."/>
        </authorList>
    </citation>
    <scope>NUCLEOTIDE SEQUENCE</scope>
    <source>
        <strain evidence="3">Rmic-2018</strain>
    </source>
</reference>
<feature type="transmembrane region" description="Helical" evidence="2">
    <location>
        <begin position="132"/>
        <end position="150"/>
    </location>
</feature>
<dbReference type="EMBL" id="JABSTU010000001">
    <property type="protein sequence ID" value="KAH8042533.1"/>
    <property type="molecule type" value="Genomic_DNA"/>
</dbReference>
<protein>
    <submittedName>
        <fullName evidence="3">Uncharacterized protein</fullName>
    </submittedName>
</protein>
<reference evidence="3" key="2">
    <citation type="submission" date="2021-09" db="EMBL/GenBank/DDBJ databases">
        <authorList>
            <person name="Jia N."/>
            <person name="Wang J."/>
            <person name="Shi W."/>
            <person name="Du L."/>
            <person name="Sun Y."/>
            <person name="Zhan W."/>
            <person name="Jiang J."/>
            <person name="Wang Q."/>
            <person name="Zhang B."/>
            <person name="Ji P."/>
            <person name="Sakyi L.B."/>
            <person name="Cui X."/>
            <person name="Yuan T."/>
            <person name="Jiang B."/>
            <person name="Yang W."/>
            <person name="Lam T.T.-Y."/>
            <person name="Chang Q."/>
            <person name="Ding S."/>
            <person name="Wang X."/>
            <person name="Zhu J."/>
            <person name="Ruan X."/>
            <person name="Zhao L."/>
            <person name="Wei J."/>
            <person name="Que T."/>
            <person name="Du C."/>
            <person name="Cheng J."/>
            <person name="Dai P."/>
            <person name="Han X."/>
            <person name="Huang E."/>
            <person name="Gao Y."/>
            <person name="Liu J."/>
            <person name="Shao H."/>
            <person name="Ye R."/>
            <person name="Li L."/>
            <person name="Wei W."/>
            <person name="Wang X."/>
            <person name="Wang C."/>
            <person name="Huo Q."/>
            <person name="Li W."/>
            <person name="Guo W."/>
            <person name="Chen H."/>
            <person name="Chen S."/>
            <person name="Zhou L."/>
            <person name="Zhou L."/>
            <person name="Ni X."/>
            <person name="Tian J."/>
            <person name="Zhou Y."/>
            <person name="Sheng Y."/>
            <person name="Liu T."/>
            <person name="Pan Y."/>
            <person name="Xia L."/>
            <person name="Li J."/>
            <person name="Zhao F."/>
            <person name="Cao W."/>
        </authorList>
    </citation>
    <scope>NUCLEOTIDE SEQUENCE</scope>
    <source>
        <strain evidence="3">Rmic-2018</strain>
        <tissue evidence="3">Larvae</tissue>
    </source>
</reference>